<dbReference type="EMBL" id="JAUFQU010000050">
    <property type="protein sequence ID" value="MDN3709658.1"/>
    <property type="molecule type" value="Genomic_DNA"/>
</dbReference>
<protein>
    <recommendedName>
        <fullName evidence="5">Polysaccharide chain length determinant N-terminal domain-containing protein</fullName>
    </recommendedName>
</protein>
<keyword evidence="1" id="KW-0812">Transmembrane</keyword>
<comment type="caution">
    <text evidence="3">The sequence shown here is derived from an EMBL/GenBank/DDBJ whole genome shotgun (WGS) entry which is preliminary data.</text>
</comment>
<name>A0ABT8D194_9FLAO</name>
<keyword evidence="4" id="KW-1185">Reference proteome</keyword>
<sequence>MSEPFDVKNTIPQESEVDLQHFSNRINGFYDRFIYNIYRLFRFLKRNKFVVLILLLIGGILGFFSDQSNDDRSLNEILVVPNFNSVEYLYNTVETFDIIGFNNELKASDNNEVLYNIKIEPVYDAYNFIISDRTHLKAFEILSDRSIDLEKYSKSKLASKNYKFHLLKIYTKGNGNTTALVDRILEKMNNDSYFNKRKEIEKVNTLNKRNELAKSIDLINGMFQRLGEEQKTSDLSLNSYNQVGDVLEIKEDLIRQVNATDVQLIEQDKIIYDASRIMNIKVTSLIPNIILFPFLFLVLFLIYGYLKSKFNRLKTSF</sequence>
<dbReference type="RefSeq" id="WP_290364417.1">
    <property type="nucleotide sequence ID" value="NZ_JAUFQU010000001.1"/>
</dbReference>
<keyword evidence="1" id="KW-0472">Membrane</keyword>
<organism evidence="3 4">
    <name type="scientific">Paenimyroides ceti</name>
    <dbReference type="NCBI Taxonomy" id="395087"/>
    <lineage>
        <taxon>Bacteria</taxon>
        <taxon>Pseudomonadati</taxon>
        <taxon>Bacteroidota</taxon>
        <taxon>Flavobacteriia</taxon>
        <taxon>Flavobacteriales</taxon>
        <taxon>Flavobacteriaceae</taxon>
        <taxon>Paenimyroides</taxon>
    </lineage>
</organism>
<evidence type="ECO:0000256" key="1">
    <source>
        <dbReference type="SAM" id="Phobius"/>
    </source>
</evidence>
<gene>
    <name evidence="2" type="ORF">QW060_15755</name>
    <name evidence="3" type="ORF">QW060_22120</name>
</gene>
<feature type="transmembrane region" description="Helical" evidence="1">
    <location>
        <begin position="285"/>
        <end position="306"/>
    </location>
</feature>
<dbReference type="Proteomes" id="UP001242368">
    <property type="component" value="Unassembled WGS sequence"/>
</dbReference>
<dbReference type="EMBL" id="JAUFQU010000001">
    <property type="protein sequence ID" value="MDN3708557.1"/>
    <property type="molecule type" value="Genomic_DNA"/>
</dbReference>
<reference evidence="4" key="2">
    <citation type="journal article" date="2019" name="Int. J. Syst. Evol. Microbiol.">
        <title>The Global Catalogue of Microorganisms (GCM) 10K type strain sequencing project: providing services to taxonomists for standard genome sequencing and annotation.</title>
        <authorList>
            <consortium name="The Broad Institute Genomics Platform"/>
            <consortium name="The Broad Institute Genome Sequencing Center for Infectious Disease"/>
            <person name="Wu L."/>
            <person name="Ma J."/>
        </authorList>
    </citation>
    <scope>NUCLEOTIDE SEQUENCE [LARGE SCALE GENOMIC DNA]</scope>
    <source>
        <strain evidence="4">CECT 7184</strain>
    </source>
</reference>
<keyword evidence="1" id="KW-1133">Transmembrane helix</keyword>
<proteinExistence type="predicted"/>
<evidence type="ECO:0008006" key="5">
    <source>
        <dbReference type="Google" id="ProtNLM"/>
    </source>
</evidence>
<evidence type="ECO:0000313" key="4">
    <source>
        <dbReference type="Proteomes" id="UP001242368"/>
    </source>
</evidence>
<accession>A0ABT8D194</accession>
<reference evidence="3" key="1">
    <citation type="journal article" date="2014" name="Int. J. Syst. Evol. Microbiol.">
        <title>Complete genome of a new Firmicutes species belonging to the dominant human colonic microbiota ('Ruminococcus bicirculans') reveals two chromosomes and a selective capacity to utilize plant glucans.</title>
        <authorList>
            <consortium name="NISC Comparative Sequencing Program"/>
            <person name="Wegmann U."/>
            <person name="Louis P."/>
            <person name="Goesmann A."/>
            <person name="Henrissat B."/>
            <person name="Duncan S.H."/>
            <person name="Flint H.J."/>
        </authorList>
    </citation>
    <scope>NUCLEOTIDE SEQUENCE</scope>
    <source>
        <strain evidence="3">CECT 7184</strain>
    </source>
</reference>
<evidence type="ECO:0000313" key="2">
    <source>
        <dbReference type="EMBL" id="MDN3708557.1"/>
    </source>
</evidence>
<reference evidence="3" key="3">
    <citation type="submission" date="2023-06" db="EMBL/GenBank/DDBJ databases">
        <authorList>
            <person name="Lucena T."/>
            <person name="Sun Q."/>
        </authorList>
    </citation>
    <scope>NUCLEOTIDE SEQUENCE</scope>
    <source>
        <strain evidence="3">CECT 7184</strain>
    </source>
</reference>
<evidence type="ECO:0000313" key="3">
    <source>
        <dbReference type="EMBL" id="MDN3709658.1"/>
    </source>
</evidence>
<feature type="transmembrane region" description="Helical" evidence="1">
    <location>
        <begin position="49"/>
        <end position="65"/>
    </location>
</feature>